<proteinExistence type="predicted"/>
<feature type="transmembrane region" description="Helical" evidence="1">
    <location>
        <begin position="48"/>
        <end position="77"/>
    </location>
</feature>
<evidence type="ECO:0000313" key="3">
    <source>
        <dbReference type="Proteomes" id="UP000276133"/>
    </source>
</evidence>
<evidence type="ECO:0000256" key="1">
    <source>
        <dbReference type="SAM" id="Phobius"/>
    </source>
</evidence>
<gene>
    <name evidence="2" type="ORF">BpHYR1_030698</name>
</gene>
<comment type="caution">
    <text evidence="2">The sequence shown here is derived from an EMBL/GenBank/DDBJ whole genome shotgun (WGS) entry which is preliminary data.</text>
</comment>
<evidence type="ECO:0000313" key="2">
    <source>
        <dbReference type="EMBL" id="RNA34593.1"/>
    </source>
</evidence>
<keyword evidence="1" id="KW-0812">Transmembrane</keyword>
<keyword evidence="1" id="KW-0472">Membrane</keyword>
<sequence length="78" mass="9465">MAEHWLAPLEPVAVVSQMDEQLELVYFGLPRPVQTRHLIRIEVNQKKIFLLIFMLDSNHFICKIYFVIIFLYTYFWFT</sequence>
<organism evidence="2 3">
    <name type="scientific">Brachionus plicatilis</name>
    <name type="common">Marine rotifer</name>
    <name type="synonym">Brachionus muelleri</name>
    <dbReference type="NCBI Taxonomy" id="10195"/>
    <lineage>
        <taxon>Eukaryota</taxon>
        <taxon>Metazoa</taxon>
        <taxon>Spiralia</taxon>
        <taxon>Gnathifera</taxon>
        <taxon>Rotifera</taxon>
        <taxon>Eurotatoria</taxon>
        <taxon>Monogononta</taxon>
        <taxon>Pseudotrocha</taxon>
        <taxon>Ploima</taxon>
        <taxon>Brachionidae</taxon>
        <taxon>Brachionus</taxon>
    </lineage>
</organism>
<name>A0A3M7SFJ8_BRAPC</name>
<dbReference type="EMBL" id="REGN01001449">
    <property type="protein sequence ID" value="RNA34593.1"/>
    <property type="molecule type" value="Genomic_DNA"/>
</dbReference>
<keyword evidence="1" id="KW-1133">Transmembrane helix</keyword>
<dbReference type="AlphaFoldDB" id="A0A3M7SFJ8"/>
<keyword evidence="3" id="KW-1185">Reference proteome</keyword>
<accession>A0A3M7SFJ8</accession>
<dbReference type="Proteomes" id="UP000276133">
    <property type="component" value="Unassembled WGS sequence"/>
</dbReference>
<protein>
    <submittedName>
        <fullName evidence="2">Uncharacterized protein</fullName>
    </submittedName>
</protein>
<reference evidence="2 3" key="1">
    <citation type="journal article" date="2018" name="Sci. Rep.">
        <title>Genomic signatures of local adaptation to the degree of environmental predictability in rotifers.</title>
        <authorList>
            <person name="Franch-Gras L."/>
            <person name="Hahn C."/>
            <person name="Garcia-Roger E.M."/>
            <person name="Carmona M.J."/>
            <person name="Serra M."/>
            <person name="Gomez A."/>
        </authorList>
    </citation>
    <scope>NUCLEOTIDE SEQUENCE [LARGE SCALE GENOMIC DNA]</scope>
    <source>
        <strain evidence="2">HYR1</strain>
    </source>
</reference>